<evidence type="ECO:0000313" key="4">
    <source>
        <dbReference type="Proteomes" id="UP000028999"/>
    </source>
</evidence>
<dbReference type="EMBL" id="LK032186">
    <property type="protein sequence ID" value="CDY26246.1"/>
    <property type="molecule type" value="Genomic_DNA"/>
</dbReference>
<dbReference type="AlphaFoldDB" id="A0A078GLM1"/>
<reference evidence="3" key="2">
    <citation type="submission" date="2014-06" db="EMBL/GenBank/DDBJ databases">
        <authorList>
            <person name="Genoscope - CEA"/>
        </authorList>
    </citation>
    <scope>NUCLEOTIDE SEQUENCE</scope>
</reference>
<dbReference type="Gramene" id="CDX85913">
    <property type="protein sequence ID" value="CDX85913"/>
    <property type="gene ID" value="GSBRNA2T00143745001"/>
</dbReference>
<feature type="compositionally biased region" description="Basic and acidic residues" evidence="1">
    <location>
        <begin position="63"/>
        <end position="75"/>
    </location>
</feature>
<feature type="compositionally biased region" description="Polar residues" evidence="1">
    <location>
        <begin position="1"/>
        <end position="21"/>
    </location>
</feature>
<dbReference type="Proteomes" id="UP000028999">
    <property type="component" value="Unassembled WGS sequence"/>
</dbReference>
<feature type="compositionally biased region" description="Basic and acidic residues" evidence="1">
    <location>
        <begin position="35"/>
        <end position="44"/>
    </location>
</feature>
<proteinExistence type="predicted"/>
<organism evidence="3 4">
    <name type="scientific">Brassica napus</name>
    <name type="common">Rape</name>
    <dbReference type="NCBI Taxonomy" id="3708"/>
    <lineage>
        <taxon>Eukaryota</taxon>
        <taxon>Viridiplantae</taxon>
        <taxon>Streptophyta</taxon>
        <taxon>Embryophyta</taxon>
        <taxon>Tracheophyta</taxon>
        <taxon>Spermatophyta</taxon>
        <taxon>Magnoliopsida</taxon>
        <taxon>eudicotyledons</taxon>
        <taxon>Gunneridae</taxon>
        <taxon>Pentapetalae</taxon>
        <taxon>rosids</taxon>
        <taxon>malvids</taxon>
        <taxon>Brassicales</taxon>
        <taxon>Brassicaceae</taxon>
        <taxon>Brassiceae</taxon>
        <taxon>Brassica</taxon>
    </lineage>
</organism>
<name>A0A078GLM1_BRANA</name>
<feature type="region of interest" description="Disordered" evidence="1">
    <location>
        <begin position="1"/>
        <end position="75"/>
    </location>
</feature>
<dbReference type="Gramene" id="CDY26246">
    <property type="protein sequence ID" value="CDY26246"/>
    <property type="gene ID" value="GSBRNA2T00034917001"/>
</dbReference>
<dbReference type="Proteomes" id="UP001295469">
    <property type="component" value="Chromosome C06"/>
</dbReference>
<protein>
    <submittedName>
        <fullName evidence="2">(rape) hypothetical protein</fullName>
    </submittedName>
    <submittedName>
        <fullName evidence="3">BnaA06g11710D protein</fullName>
    </submittedName>
</protein>
<reference evidence="2" key="3">
    <citation type="submission" date="2021-01" db="EMBL/GenBank/DDBJ databases">
        <authorList>
            <consortium name="Genoscope - CEA"/>
            <person name="William W."/>
        </authorList>
    </citation>
    <scope>NUCLEOTIDE SEQUENCE</scope>
</reference>
<dbReference type="PaxDb" id="3708-A0A078GLM1"/>
<reference evidence="3 4" key="1">
    <citation type="journal article" date="2014" name="Science">
        <title>Plant genetics. Early allopolyploid evolution in the post-Neolithic Brassica napus oilseed genome.</title>
        <authorList>
            <person name="Chalhoub B."/>
            <person name="Denoeud F."/>
            <person name="Liu S."/>
            <person name="Parkin I.A."/>
            <person name="Tang H."/>
            <person name="Wang X."/>
            <person name="Chiquet J."/>
            <person name="Belcram H."/>
            <person name="Tong C."/>
            <person name="Samans B."/>
            <person name="Correa M."/>
            <person name="Da Silva C."/>
            <person name="Just J."/>
            <person name="Falentin C."/>
            <person name="Koh C.S."/>
            <person name="Le Clainche I."/>
            <person name="Bernard M."/>
            <person name="Bento P."/>
            <person name="Noel B."/>
            <person name="Labadie K."/>
            <person name="Alberti A."/>
            <person name="Charles M."/>
            <person name="Arnaud D."/>
            <person name="Guo H."/>
            <person name="Daviaud C."/>
            <person name="Alamery S."/>
            <person name="Jabbari K."/>
            <person name="Zhao M."/>
            <person name="Edger P.P."/>
            <person name="Chelaifa H."/>
            <person name="Tack D."/>
            <person name="Lassalle G."/>
            <person name="Mestiri I."/>
            <person name="Schnel N."/>
            <person name="Le Paslier M.C."/>
            <person name="Fan G."/>
            <person name="Renault V."/>
            <person name="Bayer P.E."/>
            <person name="Golicz A.A."/>
            <person name="Manoli S."/>
            <person name="Lee T.H."/>
            <person name="Thi V.H."/>
            <person name="Chalabi S."/>
            <person name="Hu Q."/>
            <person name="Fan C."/>
            <person name="Tollenaere R."/>
            <person name="Lu Y."/>
            <person name="Battail C."/>
            <person name="Shen J."/>
            <person name="Sidebottom C.H."/>
            <person name="Wang X."/>
            <person name="Canaguier A."/>
            <person name="Chauveau A."/>
            <person name="Berard A."/>
            <person name="Deniot G."/>
            <person name="Guan M."/>
            <person name="Liu Z."/>
            <person name="Sun F."/>
            <person name="Lim Y.P."/>
            <person name="Lyons E."/>
            <person name="Town C.D."/>
            <person name="Bancroft I."/>
            <person name="Wang X."/>
            <person name="Meng J."/>
            <person name="Ma J."/>
            <person name="Pires J.C."/>
            <person name="King G.J."/>
            <person name="Brunel D."/>
            <person name="Delourme R."/>
            <person name="Renard M."/>
            <person name="Aury J.M."/>
            <person name="Adams K.L."/>
            <person name="Batley J."/>
            <person name="Snowdon R.J."/>
            <person name="Tost J."/>
            <person name="Edwards D."/>
            <person name="Zhou Y."/>
            <person name="Hua W."/>
            <person name="Sharpe A.G."/>
            <person name="Paterson A.H."/>
            <person name="Guan C."/>
            <person name="Wincker P."/>
        </authorList>
    </citation>
    <scope>NUCLEOTIDE SEQUENCE [LARGE SCALE GENOMIC DNA]</scope>
    <source>
        <strain evidence="4">cv. Darmor-bzh</strain>
    </source>
</reference>
<gene>
    <name evidence="3" type="primary">BnaA06g11710D</name>
    <name evidence="2" type="ORF">DARMORV10_C06P32430.1</name>
    <name evidence="3" type="ORF">GSBRNA2T00034917001</name>
</gene>
<accession>A0A078GLM1</accession>
<keyword evidence="4" id="KW-1185">Reference proteome</keyword>
<evidence type="ECO:0000313" key="3">
    <source>
        <dbReference type="EMBL" id="CDY26246.1"/>
    </source>
</evidence>
<evidence type="ECO:0000313" key="2">
    <source>
        <dbReference type="EMBL" id="CAF2060925.1"/>
    </source>
</evidence>
<dbReference type="EMBL" id="HG994370">
    <property type="protein sequence ID" value="CAF2060925.1"/>
    <property type="molecule type" value="Genomic_DNA"/>
</dbReference>
<evidence type="ECO:0000256" key="1">
    <source>
        <dbReference type="SAM" id="MobiDB-lite"/>
    </source>
</evidence>
<sequence>MRSSESQISDLTQIQAQSVTKGRSKAPEAYLNKPDLVRVPERPKTPSISVYFDGEDQSNPDTTNKEERREEEAKG</sequence>